<sequence length="232" mass="27199">MTEESRLRVVLKCISYTQEPKLLILLHLLGMAWEVAGLAYLNDLSFLVVNKDLMNSIKGEDTPEFSQQIINLLDSTRYKLTELEEQVSTWYIDGCKLAEIELGTDAMAEFCQYVSREFKEIFEELYCGEVPSRGCVEGALWEKLFRIVDACKDEEMNRNQNISEWIEGFKEEFFNSEHIKFVTTKNIVYSTHRFEKQRRAVRRILLEGRDKDQLFDFREIPGCCSLIHRLVV</sequence>
<name>A0ABY8CIK4_ENCHE</name>
<dbReference type="Proteomes" id="UP001217963">
    <property type="component" value="Chromosome V"/>
</dbReference>
<protein>
    <submittedName>
        <fullName evidence="1">Uncharacterized protein</fullName>
    </submittedName>
</protein>
<evidence type="ECO:0000313" key="1">
    <source>
        <dbReference type="EMBL" id="WEL38678.1"/>
    </source>
</evidence>
<dbReference type="EMBL" id="CP119066">
    <property type="protein sequence ID" value="WEL38678.1"/>
    <property type="molecule type" value="Genomic_DNA"/>
</dbReference>
<reference evidence="1 2" key="1">
    <citation type="submission" date="2023-02" db="EMBL/GenBank/DDBJ databases">
        <title>Encephalitozoon hellem ATCC 50451 complete genome.</title>
        <authorList>
            <person name="Mascarenhas dos Santos A.C."/>
            <person name="Julian A.T."/>
            <person name="Pombert J.-F."/>
        </authorList>
    </citation>
    <scope>NUCLEOTIDE SEQUENCE [LARGE SCALE GENOMIC DNA]</scope>
    <source>
        <strain evidence="1 2">ATCC 50451</strain>
    </source>
</reference>
<proteinExistence type="predicted"/>
<accession>A0ABY8CIK4</accession>
<keyword evidence="2" id="KW-1185">Reference proteome</keyword>
<evidence type="ECO:0000313" key="2">
    <source>
        <dbReference type="Proteomes" id="UP001217963"/>
    </source>
</evidence>
<organism evidence="1 2">
    <name type="scientific">Encephalitozoon hellem</name>
    <name type="common">Microsporidian parasite</name>
    <dbReference type="NCBI Taxonomy" id="27973"/>
    <lineage>
        <taxon>Eukaryota</taxon>
        <taxon>Fungi</taxon>
        <taxon>Fungi incertae sedis</taxon>
        <taxon>Microsporidia</taxon>
        <taxon>Unikaryonidae</taxon>
        <taxon>Encephalitozoon</taxon>
    </lineage>
</organism>
<gene>
    <name evidence="1" type="ORF">PFJ87_05g01480</name>
</gene>